<feature type="chain" id="PRO_5035303641" evidence="1">
    <location>
        <begin position="25"/>
        <end position="292"/>
    </location>
</feature>
<proteinExistence type="predicted"/>
<dbReference type="EMBL" id="RRYP01000974">
    <property type="protein sequence ID" value="TNV86577.1"/>
    <property type="molecule type" value="Genomic_DNA"/>
</dbReference>
<gene>
    <name evidence="2" type="ORF">FGO68_gene11004</name>
</gene>
<dbReference type="SUPFAM" id="SSF50974">
    <property type="entry name" value="Nitrous oxide reductase, N-terminal domain"/>
    <property type="match status" value="1"/>
</dbReference>
<dbReference type="AlphaFoldDB" id="A0A8J8P3S7"/>
<name>A0A8J8P3S7_HALGN</name>
<organism evidence="2 3">
    <name type="scientific">Halteria grandinella</name>
    <dbReference type="NCBI Taxonomy" id="5974"/>
    <lineage>
        <taxon>Eukaryota</taxon>
        <taxon>Sar</taxon>
        <taxon>Alveolata</taxon>
        <taxon>Ciliophora</taxon>
        <taxon>Intramacronucleata</taxon>
        <taxon>Spirotrichea</taxon>
        <taxon>Stichotrichia</taxon>
        <taxon>Sporadotrichida</taxon>
        <taxon>Halteriidae</taxon>
        <taxon>Halteria</taxon>
    </lineage>
</organism>
<comment type="caution">
    <text evidence="2">The sequence shown here is derived from an EMBL/GenBank/DDBJ whole genome shotgun (WGS) entry which is preliminary data.</text>
</comment>
<accession>A0A8J8P3S7</accession>
<reference evidence="2" key="1">
    <citation type="submission" date="2019-06" db="EMBL/GenBank/DDBJ databases">
        <authorList>
            <person name="Zheng W."/>
        </authorList>
    </citation>
    <scope>NUCLEOTIDE SEQUENCE</scope>
    <source>
        <strain evidence="2">QDHG01</strain>
    </source>
</reference>
<dbReference type="InterPro" id="IPR011045">
    <property type="entry name" value="N2O_reductase_N"/>
</dbReference>
<feature type="signal peptide" evidence="1">
    <location>
        <begin position="1"/>
        <end position="24"/>
    </location>
</feature>
<keyword evidence="1" id="KW-0732">Signal</keyword>
<evidence type="ECO:0000256" key="1">
    <source>
        <dbReference type="SAM" id="SignalP"/>
    </source>
</evidence>
<dbReference type="Proteomes" id="UP000785679">
    <property type="component" value="Unassembled WGS sequence"/>
</dbReference>
<evidence type="ECO:0000313" key="2">
    <source>
        <dbReference type="EMBL" id="TNV86577.1"/>
    </source>
</evidence>
<evidence type="ECO:0000313" key="3">
    <source>
        <dbReference type="Proteomes" id="UP000785679"/>
    </source>
</evidence>
<keyword evidence="3" id="KW-1185">Reference proteome</keyword>
<sequence>MQAIWPSFTIVSILFSLILQRSLQACANGQAPFPKIVGGTSLNTYFDQIDYNQVTDHLVAVGNTNDQGVRGDASSAFSPIVIAYQYNQYKWGKIFPSMINDNIYGVNINRQGTRLVVSNYDTNRYLIVMDITNGNVIASTQFTVSVYYDYYRRNLLLLEDGKIVIGDDTRIIQIAPSSTSATTLTLSGYSTIGLLSNTAQSYLHVYSFAANICMITVLDMVSFTGIYQYQAQCASTSADDLAKTFQSCIFETSATAETIVFQEGTRFFRVHNQYSPSLLTTSTVHATTTLFG</sequence>
<protein>
    <submittedName>
        <fullName evidence="2">Uncharacterized protein</fullName>
    </submittedName>
</protein>